<dbReference type="CDD" id="cd05339">
    <property type="entry name" value="17beta-HSDXI-like_SDR_c"/>
    <property type="match status" value="1"/>
</dbReference>
<dbReference type="GO" id="GO:0016616">
    <property type="term" value="F:oxidoreductase activity, acting on the CH-OH group of donors, NAD or NADP as acceptor"/>
    <property type="evidence" value="ECO:0007669"/>
    <property type="project" value="TreeGrafter"/>
</dbReference>
<dbReference type="Gene3D" id="3.40.50.720">
    <property type="entry name" value="NAD(P)-binding Rossmann-like Domain"/>
    <property type="match status" value="1"/>
</dbReference>
<dbReference type="PRINTS" id="PR00080">
    <property type="entry name" value="SDRFAMILY"/>
</dbReference>
<dbReference type="Pfam" id="PF20521">
    <property type="entry name" value="DUF6736"/>
    <property type="match status" value="1"/>
</dbReference>
<proteinExistence type="inferred from homology"/>
<dbReference type="SUPFAM" id="SSF51735">
    <property type="entry name" value="NAD(P)-binding Rossmann-fold domains"/>
    <property type="match status" value="1"/>
</dbReference>
<dbReference type="InterPro" id="IPR046624">
    <property type="entry name" value="CSS2_C"/>
</dbReference>
<feature type="domain" description="Secreted protein CSS2 C-terminal" evidence="4">
    <location>
        <begin position="44"/>
        <end position="126"/>
    </location>
</feature>
<dbReference type="InterPro" id="IPR036291">
    <property type="entry name" value="NAD(P)-bd_dom_sf"/>
</dbReference>
<keyword evidence="6" id="KW-1185">Reference proteome</keyword>
<evidence type="ECO:0000256" key="2">
    <source>
        <dbReference type="ARBA" id="ARBA00023002"/>
    </source>
</evidence>
<evidence type="ECO:0000256" key="3">
    <source>
        <dbReference type="SAM" id="Phobius"/>
    </source>
</evidence>
<reference evidence="5 6" key="1">
    <citation type="submission" date="2019-04" db="EMBL/GenBank/DDBJ databases">
        <title>Aspergillus burnettii sp. nov., novel species from soil in southeast Queensland.</title>
        <authorList>
            <person name="Gilchrist C.L.M."/>
            <person name="Pitt J.I."/>
            <person name="Lange L."/>
            <person name="Lacey H.J."/>
            <person name="Vuong D."/>
            <person name="Midgley D.J."/>
            <person name="Greenfield P."/>
            <person name="Bradbury M."/>
            <person name="Lacey E."/>
            <person name="Busk P.K."/>
            <person name="Pilgaard B."/>
            <person name="Chooi Y.H."/>
            <person name="Piggott A.M."/>
        </authorList>
    </citation>
    <scope>NUCLEOTIDE SEQUENCE [LARGE SCALE GENOMIC DNA]</scope>
    <source>
        <strain evidence="5 6">FRR 5400</strain>
    </source>
</reference>
<keyword evidence="2" id="KW-0560">Oxidoreductase</keyword>
<dbReference type="PRINTS" id="PR00081">
    <property type="entry name" value="GDHRDH"/>
</dbReference>
<keyword evidence="3" id="KW-0472">Membrane</keyword>
<evidence type="ECO:0000259" key="4">
    <source>
        <dbReference type="Pfam" id="PF20521"/>
    </source>
</evidence>
<comment type="caution">
    <text evidence="5">The sequence shown here is derived from an EMBL/GenBank/DDBJ whole genome shotgun (WGS) entry which is preliminary data.</text>
</comment>
<sequence length="504" mass="55103">MGLKINLLLTAISVGPQLYNAFFGNWTSDLASFMQSMAPGRLSRDACYFVKMGGIYDDLKWEYRASHLRCESMSFGNPVPRVLEDYRKHVEETGLRDMQCVRVGVDTRWDGWVKVGPRHGFDEEMYCGLTLDFSERVCISEDGCRRPDSEEESKVESEITLDLVLSVLRRTILHPWPAWILVLSLRAQVTPITDPAFILATGYAILLTLIAVAKVVNMRIADGLPRTVELSDEVVVITGGASGLGLLIARIYAMRGIGVAVLDLKDEKGVELCEGMEYYSCDVGKREELESVLGRIEEQLGTPTVLINCAAARINGQPILSLSAEAFQKTIQTNLFAVFHTCQVFLPRMLSAPNGGTIVNVSSVLGQLCPAGLADYSTSKAGLSALHRTLEAELRASGDDEKVKLILVEPGQVATPLFASIRTPNKFIAPVLEPVRVAQKIVSAIEEGRGGVIRLPAYATLVNWYSVLPAGLQRIARSLSGIDHAVAQTSSLESYDEPKAANVE</sequence>
<keyword evidence="3" id="KW-1133">Transmembrane helix</keyword>
<dbReference type="AlphaFoldDB" id="A0A8H6AC47"/>
<dbReference type="EMBL" id="SPNV01000040">
    <property type="protein sequence ID" value="KAF5864019.1"/>
    <property type="molecule type" value="Genomic_DNA"/>
</dbReference>
<feature type="transmembrane region" description="Helical" evidence="3">
    <location>
        <begin position="196"/>
        <end position="216"/>
    </location>
</feature>
<name>A0A8H6AC47_PETAA</name>
<organism evidence="5 6">
    <name type="scientific">Petromyces alliaceus</name>
    <name type="common">Aspergillus alliaceus</name>
    <dbReference type="NCBI Taxonomy" id="209559"/>
    <lineage>
        <taxon>Eukaryota</taxon>
        <taxon>Fungi</taxon>
        <taxon>Dikarya</taxon>
        <taxon>Ascomycota</taxon>
        <taxon>Pezizomycotina</taxon>
        <taxon>Eurotiomycetes</taxon>
        <taxon>Eurotiomycetidae</taxon>
        <taxon>Eurotiales</taxon>
        <taxon>Aspergillaceae</taxon>
        <taxon>Aspergillus</taxon>
        <taxon>Aspergillus subgen. Circumdati</taxon>
    </lineage>
</organism>
<comment type="similarity">
    <text evidence="1">Belongs to the short-chain dehydrogenases/reductases (SDR) family.</text>
</comment>
<accession>A0A8H6AC47</accession>
<protein>
    <recommendedName>
        <fullName evidence="4">Secreted protein CSS2 C-terminal domain-containing protein</fullName>
    </recommendedName>
</protein>
<dbReference type="PANTHER" id="PTHR24322:SF736">
    <property type="entry name" value="RETINOL DEHYDROGENASE 10"/>
    <property type="match status" value="1"/>
</dbReference>
<gene>
    <name evidence="5" type="ORF">ETB97_008755</name>
</gene>
<evidence type="ECO:0000313" key="6">
    <source>
        <dbReference type="Proteomes" id="UP000541154"/>
    </source>
</evidence>
<dbReference type="PANTHER" id="PTHR24322">
    <property type="entry name" value="PKSB"/>
    <property type="match status" value="1"/>
</dbReference>
<keyword evidence="3" id="KW-0812">Transmembrane</keyword>
<evidence type="ECO:0000256" key="1">
    <source>
        <dbReference type="ARBA" id="ARBA00006484"/>
    </source>
</evidence>
<dbReference type="Pfam" id="PF00106">
    <property type="entry name" value="adh_short"/>
    <property type="match status" value="1"/>
</dbReference>
<dbReference type="InterPro" id="IPR002347">
    <property type="entry name" value="SDR_fam"/>
</dbReference>
<evidence type="ECO:0000313" key="5">
    <source>
        <dbReference type="EMBL" id="KAF5864019.1"/>
    </source>
</evidence>
<dbReference type="Proteomes" id="UP000541154">
    <property type="component" value="Unassembled WGS sequence"/>
</dbReference>